<organism evidence="13 14">
    <name type="scientific">Cladophialophora immunda</name>
    <dbReference type="NCBI Taxonomy" id="569365"/>
    <lineage>
        <taxon>Eukaryota</taxon>
        <taxon>Fungi</taxon>
        <taxon>Dikarya</taxon>
        <taxon>Ascomycota</taxon>
        <taxon>Pezizomycotina</taxon>
        <taxon>Eurotiomycetes</taxon>
        <taxon>Chaetothyriomycetidae</taxon>
        <taxon>Chaetothyriales</taxon>
        <taxon>Herpotrichiellaceae</taxon>
        <taxon>Cladophialophora</taxon>
    </lineage>
</organism>
<dbReference type="GO" id="GO:0035861">
    <property type="term" value="C:site of double-strand break"/>
    <property type="evidence" value="ECO:0007669"/>
    <property type="project" value="TreeGrafter"/>
</dbReference>
<dbReference type="Gene3D" id="3.40.1170.60">
    <property type="match status" value="1"/>
</dbReference>
<dbReference type="Gene3D" id="3.30.70.270">
    <property type="match status" value="1"/>
</dbReference>
<dbReference type="InterPro" id="IPR001126">
    <property type="entry name" value="UmuC"/>
</dbReference>
<dbReference type="GO" id="GO:0042276">
    <property type="term" value="P:error-prone translesion synthesis"/>
    <property type="evidence" value="ECO:0007669"/>
    <property type="project" value="TreeGrafter"/>
</dbReference>
<dbReference type="Pfam" id="PF18439">
    <property type="entry name" value="zf_UBZ"/>
    <property type="match status" value="1"/>
</dbReference>
<dbReference type="GO" id="GO:0009314">
    <property type="term" value="P:response to radiation"/>
    <property type="evidence" value="ECO:0007669"/>
    <property type="project" value="TreeGrafter"/>
</dbReference>
<dbReference type="Gene3D" id="1.10.150.20">
    <property type="entry name" value="5' to 3' exonuclease, C-terminal subdomain"/>
    <property type="match status" value="1"/>
</dbReference>
<evidence type="ECO:0000259" key="11">
    <source>
        <dbReference type="PROSITE" id="PS50173"/>
    </source>
</evidence>
<evidence type="ECO:0000256" key="7">
    <source>
        <dbReference type="ARBA" id="ARBA00023204"/>
    </source>
</evidence>
<dbReference type="FunFam" id="3.30.1490.100:FF:000009">
    <property type="entry name" value="DNA polymerase eta subunit"/>
    <property type="match status" value="1"/>
</dbReference>
<evidence type="ECO:0000256" key="5">
    <source>
        <dbReference type="ARBA" id="ARBA00022771"/>
    </source>
</evidence>
<feature type="domain" description="UmuC" evidence="11">
    <location>
        <begin position="44"/>
        <end position="306"/>
    </location>
</feature>
<dbReference type="Pfam" id="PF00817">
    <property type="entry name" value="IMS"/>
    <property type="match status" value="1"/>
</dbReference>
<dbReference type="STRING" id="569365.A0A0D2CTI4"/>
<dbReference type="Gene3D" id="3.30.1490.100">
    <property type="entry name" value="DNA polymerase, Y-family, little finger domain"/>
    <property type="match status" value="1"/>
</dbReference>
<dbReference type="InterPro" id="IPR041298">
    <property type="entry name" value="UBZ3"/>
</dbReference>
<dbReference type="SUPFAM" id="SSF100879">
    <property type="entry name" value="Lesion bypass DNA polymerase (Y-family), little finger domain"/>
    <property type="match status" value="1"/>
</dbReference>
<dbReference type="GO" id="GO:0005657">
    <property type="term" value="C:replication fork"/>
    <property type="evidence" value="ECO:0007669"/>
    <property type="project" value="UniProtKB-ARBA"/>
</dbReference>
<dbReference type="FunFam" id="1.10.150.20:FF:000014">
    <property type="entry name" value="Polymerase (DNA directed), eta"/>
    <property type="match status" value="1"/>
</dbReference>
<dbReference type="GO" id="GO:0070987">
    <property type="term" value="P:error-free translesion synthesis"/>
    <property type="evidence" value="ECO:0007669"/>
    <property type="project" value="UniProtKB-ARBA"/>
</dbReference>
<evidence type="ECO:0000313" key="14">
    <source>
        <dbReference type="Proteomes" id="UP000054466"/>
    </source>
</evidence>
<dbReference type="InterPro" id="IPR036775">
    <property type="entry name" value="DNA_pol_Y-fam_lit_finger_sf"/>
</dbReference>
<dbReference type="PROSITE" id="PS51907">
    <property type="entry name" value="ZF_UBZ3"/>
    <property type="match status" value="1"/>
</dbReference>
<comment type="subcellular location">
    <subcellularLocation>
        <location evidence="1">Nucleus</location>
    </subcellularLocation>
</comment>
<dbReference type="GO" id="GO:0007064">
    <property type="term" value="P:mitotic sister chromatid cohesion"/>
    <property type="evidence" value="ECO:0007669"/>
    <property type="project" value="UniProtKB-ARBA"/>
</dbReference>
<evidence type="ECO:0000256" key="1">
    <source>
        <dbReference type="ARBA" id="ARBA00004123"/>
    </source>
</evidence>
<dbReference type="OrthoDB" id="5723at2759"/>
<dbReference type="Pfam" id="PF21704">
    <property type="entry name" value="POLH-Rev1_HhH"/>
    <property type="match status" value="1"/>
</dbReference>
<dbReference type="RefSeq" id="XP_016247135.1">
    <property type="nucleotide sequence ID" value="XM_016393716.1"/>
</dbReference>
<evidence type="ECO:0000256" key="2">
    <source>
        <dbReference type="ARBA" id="ARBA00022679"/>
    </source>
</evidence>
<dbReference type="AlphaFoldDB" id="A0A0D2CTI4"/>
<dbReference type="InterPro" id="IPR043502">
    <property type="entry name" value="DNA/RNA_pol_sf"/>
</dbReference>
<dbReference type="Pfam" id="PF11799">
    <property type="entry name" value="IMS_C"/>
    <property type="match status" value="1"/>
</dbReference>
<dbReference type="Proteomes" id="UP000054466">
    <property type="component" value="Unassembled WGS sequence"/>
</dbReference>
<keyword evidence="4" id="KW-0227">DNA damage</keyword>
<feature type="region of interest" description="Disordered" evidence="10">
    <location>
        <begin position="494"/>
        <end position="573"/>
    </location>
</feature>
<dbReference type="InterPro" id="IPR052230">
    <property type="entry name" value="DNA_polymerase_eta"/>
</dbReference>
<keyword evidence="3" id="KW-0479">Metal-binding</keyword>
<dbReference type="PANTHER" id="PTHR45873:SF1">
    <property type="entry name" value="DNA POLYMERASE ETA"/>
    <property type="match status" value="1"/>
</dbReference>
<dbReference type="InterPro" id="IPR043128">
    <property type="entry name" value="Rev_trsase/Diguanyl_cyclase"/>
</dbReference>
<evidence type="ECO:0000256" key="3">
    <source>
        <dbReference type="ARBA" id="ARBA00022723"/>
    </source>
</evidence>
<evidence type="ECO:0000256" key="6">
    <source>
        <dbReference type="ARBA" id="ARBA00022833"/>
    </source>
</evidence>
<proteinExistence type="predicted"/>
<protein>
    <recommendedName>
        <fullName evidence="9">DNA polymerase eta</fullName>
    </recommendedName>
</protein>
<gene>
    <name evidence="13" type="ORF">PV07_06707</name>
</gene>
<keyword evidence="2" id="KW-0808">Transferase</keyword>
<evidence type="ECO:0000256" key="10">
    <source>
        <dbReference type="SAM" id="MobiDB-lite"/>
    </source>
</evidence>
<evidence type="ECO:0000256" key="8">
    <source>
        <dbReference type="ARBA" id="ARBA00023242"/>
    </source>
</evidence>
<dbReference type="EMBL" id="KN847043">
    <property type="protein sequence ID" value="KIW26919.1"/>
    <property type="molecule type" value="Genomic_DNA"/>
</dbReference>
<evidence type="ECO:0000313" key="13">
    <source>
        <dbReference type="EMBL" id="KIW26919.1"/>
    </source>
</evidence>
<dbReference type="GO" id="GO:0008270">
    <property type="term" value="F:zinc ion binding"/>
    <property type="evidence" value="ECO:0007669"/>
    <property type="project" value="UniProtKB-KW"/>
</dbReference>
<feature type="compositionally biased region" description="Basic and acidic residues" evidence="10">
    <location>
        <begin position="592"/>
        <end position="604"/>
    </location>
</feature>
<dbReference type="VEuPathDB" id="FungiDB:PV07_06707"/>
<accession>A0A0D2CTI4</accession>
<evidence type="ECO:0000256" key="9">
    <source>
        <dbReference type="ARBA" id="ARBA00044975"/>
    </source>
</evidence>
<reference evidence="13 14" key="1">
    <citation type="submission" date="2015-01" db="EMBL/GenBank/DDBJ databases">
        <title>The Genome Sequence of Cladophialophora immunda CBS83496.</title>
        <authorList>
            <consortium name="The Broad Institute Genomics Platform"/>
            <person name="Cuomo C."/>
            <person name="de Hoog S."/>
            <person name="Gorbushina A."/>
            <person name="Stielow B."/>
            <person name="Teixiera M."/>
            <person name="Abouelleil A."/>
            <person name="Chapman S.B."/>
            <person name="Priest M."/>
            <person name="Young S.K."/>
            <person name="Wortman J."/>
            <person name="Nusbaum C."/>
            <person name="Birren B."/>
        </authorList>
    </citation>
    <scope>NUCLEOTIDE SEQUENCE [LARGE SCALE GENOMIC DNA]</scope>
    <source>
        <strain evidence="13 14">CBS 83496</strain>
    </source>
</reference>
<keyword evidence="6" id="KW-0862">Zinc</keyword>
<feature type="region of interest" description="Disordered" evidence="10">
    <location>
        <begin position="592"/>
        <end position="655"/>
    </location>
</feature>
<dbReference type="PROSITE" id="PS50173">
    <property type="entry name" value="UMUC"/>
    <property type="match status" value="1"/>
</dbReference>
<sequence>MSSSQPFVPSSPISRAGARKKSRFTFKHLHLLSQSSTSCPLRCIALIDYDAFYAQCEMIRLGVPETQPLAVQQWQGLIAINYPARDFGLNRHVTITEAKTKCPQIVVQHVATWREGDDKWAYRDDAAKHIQTDKVSLDPYRLESRKSLALIKEILPPPPIQRVEKASIDEVFLDLSAQIHQILLERYPELQHAPYDDPTENLPLPPSTALNWEADALVDLDSTETEDDDPDWDDVVMNIGSEIVRGVRKTIRERLKYTCSAGIARNKMMAKLGAGYKKPNQQTIVRNRAVQHFLSGFKFTKIRNLGGKLGDHVVDTFNIDDVTDLLKIPLEQLKAKLGADTGTWLYGTIRGEDNSEVSSRTQIKSMLSAKSFRPSINTTEQANKWLTIFVADIYARLVEEGVLENKRRPKTITLHHRQGGQTRSKQLPIPGGKKIDEMMLFELAKTLLGQVIVDGRAWPCANLSLSVGGFEEGLSGNKGIDMFLLRGDEARAAMDVPHRSNTATPDFDEGRPEKRRRLNEGPPSIARFFPKGESTEEGEDESPAHLQDEDMGGGGGDDEKDHRGNSHPPPQLHQQDIATYFCQTCQKSINETERGEHEDWHFAKDLQAQDTLSVTGPTNSRPPGPPNPKSKRGASSSSRGRGSKVEKGQSRLAFG</sequence>
<dbReference type="GO" id="GO:0006281">
    <property type="term" value="P:DNA repair"/>
    <property type="evidence" value="ECO:0007669"/>
    <property type="project" value="UniProtKB-KW"/>
</dbReference>
<name>A0A0D2CTI4_9EURO</name>
<evidence type="ECO:0000259" key="12">
    <source>
        <dbReference type="PROSITE" id="PS51907"/>
    </source>
</evidence>
<evidence type="ECO:0000256" key="4">
    <source>
        <dbReference type="ARBA" id="ARBA00022763"/>
    </source>
</evidence>
<dbReference type="InterPro" id="IPR017961">
    <property type="entry name" value="DNA_pol_Y-fam_little_finger"/>
</dbReference>
<dbReference type="SUPFAM" id="SSF56672">
    <property type="entry name" value="DNA/RNA polymerases"/>
    <property type="match status" value="1"/>
</dbReference>
<keyword evidence="8" id="KW-0539">Nucleus</keyword>
<keyword evidence="5" id="KW-0863">Zinc-finger</keyword>
<dbReference type="PIRSF" id="PIRSF036603">
    <property type="entry name" value="DPol_eta"/>
    <property type="match status" value="1"/>
</dbReference>
<keyword evidence="14" id="KW-1185">Reference proteome</keyword>
<dbReference type="FunFam" id="3.40.1170.60:FF:000008">
    <property type="entry name" value="DNA polymerase eta subunit"/>
    <property type="match status" value="1"/>
</dbReference>
<dbReference type="GO" id="GO:0005634">
    <property type="term" value="C:nucleus"/>
    <property type="evidence" value="ECO:0007669"/>
    <property type="project" value="UniProtKB-SubCell"/>
</dbReference>
<dbReference type="GO" id="GO:0003684">
    <property type="term" value="F:damaged DNA binding"/>
    <property type="evidence" value="ECO:0007669"/>
    <property type="project" value="InterPro"/>
</dbReference>
<dbReference type="HOGENOM" id="CLU_012348_7_1_1"/>
<keyword evidence="7" id="KW-0234">DNA repair</keyword>
<dbReference type="GeneID" id="27345901"/>
<dbReference type="PANTHER" id="PTHR45873">
    <property type="entry name" value="DNA POLYMERASE ETA"/>
    <property type="match status" value="1"/>
</dbReference>
<dbReference type="GO" id="GO:0003887">
    <property type="term" value="F:DNA-directed DNA polymerase activity"/>
    <property type="evidence" value="ECO:0007669"/>
    <property type="project" value="TreeGrafter"/>
</dbReference>
<feature type="domain" description="UBZ3-type" evidence="12">
    <location>
        <begin position="575"/>
        <end position="609"/>
    </location>
</feature>